<dbReference type="Proteomes" id="UP000324748">
    <property type="component" value="Unassembled WGS sequence"/>
</dbReference>
<dbReference type="AlphaFoldDB" id="A0A5B0P180"/>
<accession>A0A5B0P180</accession>
<evidence type="ECO:0000256" key="2">
    <source>
        <dbReference type="SAM" id="SignalP"/>
    </source>
</evidence>
<gene>
    <name evidence="3" type="ORF">PGT21_011814</name>
</gene>
<feature type="signal peptide" evidence="2">
    <location>
        <begin position="1"/>
        <end position="19"/>
    </location>
</feature>
<reference evidence="3 4" key="1">
    <citation type="submission" date="2019-05" db="EMBL/GenBank/DDBJ databases">
        <title>Emergence of the Ug99 lineage of the wheat stem rust pathogen through somatic hybridization.</title>
        <authorList>
            <person name="Li F."/>
            <person name="Upadhyaya N.M."/>
            <person name="Sperschneider J."/>
            <person name="Matny O."/>
            <person name="Nguyen-Phuc H."/>
            <person name="Mago R."/>
            <person name="Raley C."/>
            <person name="Miller M.E."/>
            <person name="Silverstein K.A.T."/>
            <person name="Henningsen E."/>
            <person name="Hirsch C.D."/>
            <person name="Visser B."/>
            <person name="Pretorius Z.A."/>
            <person name="Steffenson B.J."/>
            <person name="Schwessinger B."/>
            <person name="Dodds P.N."/>
            <person name="Figueroa M."/>
        </authorList>
    </citation>
    <scope>NUCLEOTIDE SEQUENCE [LARGE SCALE GENOMIC DNA]</scope>
    <source>
        <strain evidence="3">21-0</strain>
    </source>
</reference>
<keyword evidence="4" id="KW-1185">Reference proteome</keyword>
<proteinExistence type="predicted"/>
<feature type="chain" id="PRO_5023078206" description="Zinc finger PHD-type domain-containing protein" evidence="2">
    <location>
        <begin position="20"/>
        <end position="141"/>
    </location>
</feature>
<protein>
    <recommendedName>
        <fullName evidence="5">Zinc finger PHD-type domain-containing protein</fullName>
    </recommendedName>
</protein>
<evidence type="ECO:0008006" key="5">
    <source>
        <dbReference type="Google" id="ProtNLM"/>
    </source>
</evidence>
<evidence type="ECO:0000256" key="1">
    <source>
        <dbReference type="SAM" id="MobiDB-lite"/>
    </source>
</evidence>
<feature type="region of interest" description="Disordered" evidence="1">
    <location>
        <begin position="103"/>
        <end position="124"/>
    </location>
</feature>
<sequence>MFSISILVAAAMLLQVITASAIIHPSDTIASVGRNTLVKSGHKHTKRMESLREQLSGRCGKCGYGLDGGIYECSGCNVKFHSGCMWSGQQCNICIIKERIGQREVQKTQDENQRREESSSRYYLDEARNKYRNSDYRDKNY</sequence>
<dbReference type="SUPFAM" id="SSF57889">
    <property type="entry name" value="Cysteine-rich domain"/>
    <property type="match status" value="1"/>
</dbReference>
<evidence type="ECO:0000313" key="4">
    <source>
        <dbReference type="Proteomes" id="UP000324748"/>
    </source>
</evidence>
<organism evidence="3 4">
    <name type="scientific">Puccinia graminis f. sp. tritici</name>
    <dbReference type="NCBI Taxonomy" id="56615"/>
    <lineage>
        <taxon>Eukaryota</taxon>
        <taxon>Fungi</taxon>
        <taxon>Dikarya</taxon>
        <taxon>Basidiomycota</taxon>
        <taxon>Pucciniomycotina</taxon>
        <taxon>Pucciniomycetes</taxon>
        <taxon>Pucciniales</taxon>
        <taxon>Pucciniaceae</taxon>
        <taxon>Puccinia</taxon>
    </lineage>
</organism>
<dbReference type="InterPro" id="IPR046349">
    <property type="entry name" value="C1-like_sf"/>
</dbReference>
<name>A0A5B0P180_PUCGR</name>
<dbReference type="EMBL" id="VSWC01000079">
    <property type="protein sequence ID" value="KAA1094160.1"/>
    <property type="molecule type" value="Genomic_DNA"/>
</dbReference>
<comment type="caution">
    <text evidence="3">The sequence shown here is derived from an EMBL/GenBank/DDBJ whole genome shotgun (WGS) entry which is preliminary data.</text>
</comment>
<keyword evidence="2" id="KW-0732">Signal</keyword>
<evidence type="ECO:0000313" key="3">
    <source>
        <dbReference type="EMBL" id="KAA1094160.1"/>
    </source>
</evidence>